<keyword evidence="3" id="KW-1185">Reference proteome</keyword>
<dbReference type="KEGG" id="psil:PMA3_06540"/>
<gene>
    <name evidence="2" type="ORF">PMA3_06540</name>
</gene>
<sequence length="112" mass="12696">MTRAQNILNTTSSLRASEVSKVLTDVVLGKRIMTRSSTQSWSEIYHGLMPVEIDGWQLTLFNDCDTLDYCEYCRSPDGRVGTLELWQSDGADPVELLSAWEREQLERLLAAL</sequence>
<name>A0A191YPN9_9PSED</name>
<proteinExistence type="predicted"/>
<dbReference type="Proteomes" id="UP000078354">
    <property type="component" value="Chromosome"/>
</dbReference>
<evidence type="ECO:0000313" key="2">
    <source>
        <dbReference type="EMBL" id="ANJ54837.1"/>
    </source>
</evidence>
<accession>A0A191YPN9</accession>
<dbReference type="InterPro" id="IPR056110">
    <property type="entry name" value="DUF7693"/>
</dbReference>
<dbReference type="AlphaFoldDB" id="A0A191YPN9"/>
<organism evidence="2 3">
    <name type="scientific">Pseudomonas silesiensis</name>
    <dbReference type="NCBI Taxonomy" id="1853130"/>
    <lineage>
        <taxon>Bacteria</taxon>
        <taxon>Pseudomonadati</taxon>
        <taxon>Pseudomonadota</taxon>
        <taxon>Gammaproteobacteria</taxon>
        <taxon>Pseudomonadales</taxon>
        <taxon>Pseudomonadaceae</taxon>
        <taxon>Pseudomonas</taxon>
    </lineage>
</organism>
<evidence type="ECO:0000313" key="3">
    <source>
        <dbReference type="Proteomes" id="UP000078354"/>
    </source>
</evidence>
<dbReference type="EMBL" id="CP014870">
    <property type="protein sequence ID" value="ANJ54837.1"/>
    <property type="molecule type" value="Genomic_DNA"/>
</dbReference>
<dbReference type="Pfam" id="PF24745">
    <property type="entry name" value="DUF7693"/>
    <property type="match status" value="1"/>
</dbReference>
<evidence type="ECO:0000259" key="1">
    <source>
        <dbReference type="Pfam" id="PF24745"/>
    </source>
</evidence>
<reference evidence="2 3" key="1">
    <citation type="journal article" date="2018" name="Syst. Appl. Microbiol.">
        <title>Pseudomonas silesiensis sp. nov. strain A3T isolated from a biological pesticide sewage treatment plant and analysis of the complete genome sequence.</title>
        <authorList>
            <person name="Kaminski M.A."/>
            <person name="Furmanczyk E.M."/>
            <person name="Sobczak A."/>
            <person name="Dziembowski A."/>
            <person name="Lipinski L."/>
        </authorList>
    </citation>
    <scope>NUCLEOTIDE SEQUENCE [LARGE SCALE GENOMIC DNA]</scope>
    <source>
        <strain evidence="2 3">A3</strain>
    </source>
</reference>
<dbReference type="RefSeq" id="WP_064676396.1">
    <property type="nucleotide sequence ID" value="NZ_CP014870.1"/>
</dbReference>
<feature type="domain" description="DUF7693" evidence="1">
    <location>
        <begin position="14"/>
        <end position="110"/>
    </location>
</feature>
<protein>
    <recommendedName>
        <fullName evidence="1">DUF7693 domain-containing protein</fullName>
    </recommendedName>
</protein>